<organism evidence="6 7">
    <name type="scientific">Azomonas agilis</name>
    <dbReference type="NCBI Taxonomy" id="116849"/>
    <lineage>
        <taxon>Bacteria</taxon>
        <taxon>Pseudomonadati</taxon>
        <taxon>Pseudomonadota</taxon>
        <taxon>Gammaproteobacteria</taxon>
        <taxon>Pseudomonadales</taxon>
        <taxon>Pseudomonadaceae</taxon>
        <taxon>Azomonas</taxon>
    </lineage>
</organism>
<keyword evidence="6" id="KW-0378">Hydrolase</keyword>
<evidence type="ECO:0000313" key="6">
    <source>
        <dbReference type="EMBL" id="TWH64569.1"/>
    </source>
</evidence>
<feature type="transmembrane region" description="Helical" evidence="5">
    <location>
        <begin position="12"/>
        <end position="32"/>
    </location>
</feature>
<comment type="subcellular location">
    <subcellularLocation>
        <location evidence="1">Membrane</location>
        <topology evidence="1">Multi-pass membrane protein</topology>
    </subcellularLocation>
</comment>
<evidence type="ECO:0000256" key="4">
    <source>
        <dbReference type="ARBA" id="ARBA00023136"/>
    </source>
</evidence>
<evidence type="ECO:0000256" key="5">
    <source>
        <dbReference type="SAM" id="Phobius"/>
    </source>
</evidence>
<accession>A0A562I0J2</accession>
<dbReference type="InterPro" id="IPR007300">
    <property type="entry name" value="CidB/LrgB"/>
</dbReference>
<keyword evidence="3 5" id="KW-1133">Transmembrane helix</keyword>
<protein>
    <submittedName>
        <fullName evidence="6">Putative murein hydrolase (TIGR00659 family)</fullName>
    </submittedName>
</protein>
<keyword evidence="4 5" id="KW-0472">Membrane</keyword>
<keyword evidence="7" id="KW-1185">Reference proteome</keyword>
<evidence type="ECO:0000256" key="2">
    <source>
        <dbReference type="ARBA" id="ARBA00022692"/>
    </source>
</evidence>
<feature type="transmembrane region" description="Helical" evidence="5">
    <location>
        <begin position="188"/>
        <end position="205"/>
    </location>
</feature>
<dbReference type="RefSeq" id="WP_144571940.1">
    <property type="nucleotide sequence ID" value="NZ_VLKG01000008.1"/>
</dbReference>
<feature type="transmembrane region" description="Helical" evidence="5">
    <location>
        <begin position="44"/>
        <end position="62"/>
    </location>
</feature>
<keyword evidence="2 5" id="KW-0812">Transmembrane</keyword>
<name>A0A562I0J2_9GAMM</name>
<dbReference type="EMBL" id="VLKG01000008">
    <property type="protein sequence ID" value="TWH64569.1"/>
    <property type="molecule type" value="Genomic_DNA"/>
</dbReference>
<dbReference type="AlphaFoldDB" id="A0A562I0J2"/>
<gene>
    <name evidence="6" type="ORF">LX59_02239</name>
</gene>
<feature type="transmembrane region" description="Helical" evidence="5">
    <location>
        <begin position="211"/>
        <end position="236"/>
    </location>
</feature>
<dbReference type="OrthoDB" id="9811701at2"/>
<sequence>MLNWQAAGQAVVHHPLFSVGLTLIAFQMATWLYAKTRKLWCQPFLVAMTLVISVLLLCQIPYEEYRQNNWLLTIWLGPTTVALAIPLYLNLSRIRQLFKPIMLTLVIGGAVTSALVFILGWLFGTSHSLLMTLAPKSATSPIAMLVAENLGGVAALAAVFVLLTGVLGAMMGPWLLNKFQVHNPAARGMALGLTAHAVGTAQALHEGEECGAFAAMAMSLMGVLTAVALPVAVALLS</sequence>
<feature type="transmembrane region" description="Helical" evidence="5">
    <location>
        <begin position="101"/>
        <end position="123"/>
    </location>
</feature>
<dbReference type="GO" id="GO:0016787">
    <property type="term" value="F:hydrolase activity"/>
    <property type="evidence" value="ECO:0007669"/>
    <property type="project" value="UniProtKB-KW"/>
</dbReference>
<reference evidence="6 7" key="1">
    <citation type="submission" date="2019-07" db="EMBL/GenBank/DDBJ databases">
        <title>Genomic Encyclopedia of Type Strains, Phase I: the one thousand microbial genomes (KMG-I) project.</title>
        <authorList>
            <person name="Kyrpides N."/>
        </authorList>
    </citation>
    <scope>NUCLEOTIDE SEQUENCE [LARGE SCALE GENOMIC DNA]</scope>
    <source>
        <strain evidence="6 7">DSM 375</strain>
    </source>
</reference>
<feature type="transmembrane region" description="Helical" evidence="5">
    <location>
        <begin position="153"/>
        <end position="176"/>
    </location>
</feature>
<proteinExistence type="predicted"/>
<dbReference type="PANTHER" id="PTHR30249:SF0">
    <property type="entry name" value="PLASTIDAL GLYCOLATE_GLYCERATE TRANSLOCATOR 1, CHLOROPLASTIC"/>
    <property type="match status" value="1"/>
</dbReference>
<dbReference type="Pfam" id="PF04172">
    <property type="entry name" value="LrgB"/>
    <property type="match status" value="1"/>
</dbReference>
<dbReference type="PANTHER" id="PTHR30249">
    <property type="entry name" value="PUTATIVE SEROTONIN TRANSPORTER"/>
    <property type="match status" value="1"/>
</dbReference>
<dbReference type="Proteomes" id="UP000319627">
    <property type="component" value="Unassembled WGS sequence"/>
</dbReference>
<evidence type="ECO:0000256" key="1">
    <source>
        <dbReference type="ARBA" id="ARBA00004141"/>
    </source>
</evidence>
<comment type="caution">
    <text evidence="6">The sequence shown here is derived from an EMBL/GenBank/DDBJ whole genome shotgun (WGS) entry which is preliminary data.</text>
</comment>
<evidence type="ECO:0000313" key="7">
    <source>
        <dbReference type="Proteomes" id="UP000319627"/>
    </source>
</evidence>
<feature type="transmembrane region" description="Helical" evidence="5">
    <location>
        <begin position="68"/>
        <end position="89"/>
    </location>
</feature>
<dbReference type="GO" id="GO:0016020">
    <property type="term" value="C:membrane"/>
    <property type="evidence" value="ECO:0007669"/>
    <property type="project" value="UniProtKB-SubCell"/>
</dbReference>
<evidence type="ECO:0000256" key="3">
    <source>
        <dbReference type="ARBA" id="ARBA00022989"/>
    </source>
</evidence>